<dbReference type="InterPro" id="IPR006426">
    <property type="entry name" value="Asn_synth_AEB"/>
</dbReference>
<dbReference type="InterPro" id="IPR033738">
    <property type="entry name" value="AsnB_N"/>
</dbReference>
<dbReference type="CDD" id="cd00712">
    <property type="entry name" value="AsnB"/>
    <property type="match status" value="1"/>
</dbReference>
<dbReference type="EC" id="6.3.5.4" evidence="3"/>
<evidence type="ECO:0000256" key="2">
    <source>
        <dbReference type="ARBA" id="ARBA00005752"/>
    </source>
</evidence>
<reference evidence="12 13" key="1">
    <citation type="journal article" date="2016" name="Nat. Commun.">
        <title>Thousands of microbial genomes shed light on interconnected biogeochemical processes in an aquifer system.</title>
        <authorList>
            <person name="Anantharaman K."/>
            <person name="Brown C.T."/>
            <person name="Hug L.A."/>
            <person name="Sharon I."/>
            <person name="Castelle C.J."/>
            <person name="Probst A.J."/>
            <person name="Thomas B.C."/>
            <person name="Singh A."/>
            <person name="Wilkins M.J."/>
            <person name="Karaoz U."/>
            <person name="Brodie E.L."/>
            <person name="Williams K.H."/>
            <person name="Hubbard S.S."/>
            <person name="Banfield J.F."/>
        </authorList>
    </citation>
    <scope>NUCLEOTIDE SEQUENCE [LARGE SCALE GENOMIC DNA]</scope>
</reference>
<evidence type="ECO:0000256" key="7">
    <source>
        <dbReference type="ARBA" id="ARBA00048741"/>
    </source>
</evidence>
<evidence type="ECO:0000313" key="12">
    <source>
        <dbReference type="EMBL" id="OGC80247.1"/>
    </source>
</evidence>
<feature type="active site" description="For GATase activity" evidence="8">
    <location>
        <position position="2"/>
    </location>
</feature>
<keyword evidence="4 9" id="KW-0547">Nucleotide-binding</keyword>
<evidence type="ECO:0000256" key="8">
    <source>
        <dbReference type="PIRSR" id="PIRSR001589-1"/>
    </source>
</evidence>
<dbReference type="InterPro" id="IPR051786">
    <property type="entry name" value="ASN_synthetase/amidase"/>
</dbReference>
<evidence type="ECO:0000256" key="4">
    <source>
        <dbReference type="ARBA" id="ARBA00022741"/>
    </source>
</evidence>
<evidence type="ECO:0000256" key="9">
    <source>
        <dbReference type="PIRSR" id="PIRSR001589-2"/>
    </source>
</evidence>
<dbReference type="STRING" id="1797243.A2943_00015"/>
<dbReference type="InterPro" id="IPR029055">
    <property type="entry name" value="Ntn_hydrolases_N"/>
</dbReference>
<feature type="binding site" evidence="9">
    <location>
        <position position="278"/>
    </location>
    <ligand>
        <name>ATP</name>
        <dbReference type="ChEBI" id="CHEBI:30616"/>
    </ligand>
</feature>
<comment type="caution">
    <text evidence="12">The sequence shown here is derived from an EMBL/GenBank/DDBJ whole genome shotgun (WGS) entry which is preliminary data.</text>
</comment>
<dbReference type="Pfam" id="PF00733">
    <property type="entry name" value="Asn_synthase"/>
    <property type="match status" value="1"/>
</dbReference>
<feature type="binding site" evidence="9">
    <location>
        <position position="93"/>
    </location>
    <ligand>
        <name>L-glutamine</name>
        <dbReference type="ChEBI" id="CHEBI:58359"/>
    </ligand>
</feature>
<comment type="pathway">
    <text evidence="1">Amino-acid biosynthesis; L-asparagine biosynthesis; L-asparagine from L-aspartate (L-Gln route): step 1/1.</text>
</comment>
<dbReference type="GO" id="GO:0006529">
    <property type="term" value="P:asparagine biosynthetic process"/>
    <property type="evidence" value="ECO:0007669"/>
    <property type="project" value="UniProtKB-KW"/>
</dbReference>
<dbReference type="Gene3D" id="3.60.20.10">
    <property type="entry name" value="Glutamine Phosphoribosylpyrophosphate, subunit 1, domain 1"/>
    <property type="match status" value="1"/>
</dbReference>
<evidence type="ECO:0000256" key="1">
    <source>
        <dbReference type="ARBA" id="ARBA00005187"/>
    </source>
</evidence>
<dbReference type="Gene3D" id="3.40.50.620">
    <property type="entry name" value="HUPs"/>
    <property type="match status" value="1"/>
</dbReference>
<feature type="site" description="Important for beta-aspartyl-AMP intermediate formation" evidence="10">
    <location>
        <position position="360"/>
    </location>
</feature>
<dbReference type="AlphaFoldDB" id="A0A1F4XEY7"/>
<comment type="similarity">
    <text evidence="2">Belongs to the asparagine synthetase family.</text>
</comment>
<dbReference type="NCBIfam" id="TIGR01536">
    <property type="entry name" value="asn_synth_AEB"/>
    <property type="match status" value="1"/>
</dbReference>
<keyword evidence="8" id="KW-0028">Amino-acid biosynthesis</keyword>
<dbReference type="PIRSF" id="PIRSF001589">
    <property type="entry name" value="Asn_synthetase_glu-h"/>
    <property type="match status" value="1"/>
</dbReference>
<dbReference type="Proteomes" id="UP000176185">
    <property type="component" value="Unassembled WGS sequence"/>
</dbReference>
<dbReference type="GO" id="GO:0005829">
    <property type="term" value="C:cytosol"/>
    <property type="evidence" value="ECO:0007669"/>
    <property type="project" value="TreeGrafter"/>
</dbReference>
<dbReference type="PANTHER" id="PTHR43284">
    <property type="entry name" value="ASPARAGINE SYNTHETASE (GLUTAMINE-HYDROLYZING)"/>
    <property type="match status" value="1"/>
</dbReference>
<evidence type="ECO:0000259" key="11">
    <source>
        <dbReference type="PROSITE" id="PS51278"/>
    </source>
</evidence>
<dbReference type="SUPFAM" id="SSF52402">
    <property type="entry name" value="Adenine nucleotide alpha hydrolases-like"/>
    <property type="match status" value="1"/>
</dbReference>
<evidence type="ECO:0000256" key="6">
    <source>
        <dbReference type="ARBA" id="ARBA00022962"/>
    </source>
</evidence>
<dbReference type="InterPro" id="IPR014729">
    <property type="entry name" value="Rossmann-like_a/b/a_fold"/>
</dbReference>
<dbReference type="InterPro" id="IPR001962">
    <property type="entry name" value="Asn_synthase"/>
</dbReference>
<dbReference type="GO" id="GO:0005524">
    <property type="term" value="F:ATP binding"/>
    <property type="evidence" value="ECO:0007669"/>
    <property type="project" value="UniProtKB-KW"/>
</dbReference>
<dbReference type="SUPFAM" id="SSF56235">
    <property type="entry name" value="N-terminal nucleophile aminohydrolases (Ntn hydrolases)"/>
    <property type="match status" value="1"/>
</dbReference>
<keyword evidence="6 8" id="KW-0315">Glutamine amidotransferase</keyword>
<gene>
    <name evidence="12" type="ORF">A2943_00015</name>
</gene>
<keyword evidence="5 9" id="KW-0067">ATP-binding</keyword>
<accession>A0A1F4XEY7</accession>
<evidence type="ECO:0000256" key="10">
    <source>
        <dbReference type="PIRSR" id="PIRSR001589-3"/>
    </source>
</evidence>
<dbReference type="PROSITE" id="PS51278">
    <property type="entry name" value="GATASE_TYPE_2"/>
    <property type="match status" value="1"/>
</dbReference>
<proteinExistence type="inferred from homology"/>
<dbReference type="CDD" id="cd01991">
    <property type="entry name" value="Asn_synthase_B_C"/>
    <property type="match status" value="1"/>
</dbReference>
<organism evidence="12 13">
    <name type="scientific">Candidatus Adlerbacteria bacterium RIFCSPLOWO2_01_FULL_51_16</name>
    <dbReference type="NCBI Taxonomy" id="1797243"/>
    <lineage>
        <taxon>Bacteria</taxon>
        <taxon>Candidatus Adleribacteriota</taxon>
    </lineage>
</organism>
<dbReference type="GO" id="GO:0004066">
    <property type="term" value="F:asparagine synthase (glutamine-hydrolyzing) activity"/>
    <property type="evidence" value="ECO:0007669"/>
    <property type="project" value="UniProtKB-EC"/>
</dbReference>
<evidence type="ECO:0000256" key="5">
    <source>
        <dbReference type="ARBA" id="ARBA00022840"/>
    </source>
</evidence>
<dbReference type="EMBL" id="MEWX01000026">
    <property type="protein sequence ID" value="OGC80247.1"/>
    <property type="molecule type" value="Genomic_DNA"/>
</dbReference>
<dbReference type="PANTHER" id="PTHR43284:SF1">
    <property type="entry name" value="ASPARAGINE SYNTHETASE"/>
    <property type="match status" value="1"/>
</dbReference>
<protein>
    <recommendedName>
        <fullName evidence="3">asparagine synthase (glutamine-hydrolyzing)</fullName>
        <ecNumber evidence="3">6.3.5.4</ecNumber>
    </recommendedName>
</protein>
<sequence>MCSINGFTWGDEALGRAMNEATKHRGPDATAIYTQEGITLAHNRLAILDLSAEANQPMHDASGRYAIVFNGQIYNFKELREELAPYPFKTTGDTEVILAAYTRWGKECVEHFDGMFALALWDKEKKELFVARDHQGIKPFFYWQKEGKFIFSSEIAGLLVHPIPRRLNKKSFGLYLQLLYPPSPEGMIEGVMKLPAASRGYVRSGALTFERYWNARDTKRPLAAGEWRERVEKEIDESVKRQLISDRPVGVYLSGGIDSSVVLDSVCRVHKNVNTFSVGFELTEEEQKEKFNADFDLARRTAQLYGARHHEVLFSASDAVRIFPEAVAHLGEPIANPTILPMYALAQFARQTAVVVLGGDGGDELFGGYERYRRSLIASMYRRFTPSLLRRILASYGPFRKLNTKGTERIALFMAQKKSTIQRALASGVTLPPVEEVFAPYLSSGSSQEFENEFMEVDRQTWLADESLAMTDTMTMSAGLEARVPLLGKKVVELAAQIPQSKKVSLGGTKLILKKAFAYRLPKYLFSQPKRGWFSPGAKWLRAEPFRSFAQEALTAEYYAPTAALFDWQEVQKMFLEHESGGYHLHLLWAILTFQVWARHYRVEL</sequence>
<comment type="catalytic activity">
    <reaction evidence="7">
        <text>L-aspartate + L-glutamine + ATP + H2O = L-asparagine + L-glutamate + AMP + diphosphate + H(+)</text>
        <dbReference type="Rhea" id="RHEA:12228"/>
        <dbReference type="ChEBI" id="CHEBI:15377"/>
        <dbReference type="ChEBI" id="CHEBI:15378"/>
        <dbReference type="ChEBI" id="CHEBI:29985"/>
        <dbReference type="ChEBI" id="CHEBI:29991"/>
        <dbReference type="ChEBI" id="CHEBI:30616"/>
        <dbReference type="ChEBI" id="CHEBI:33019"/>
        <dbReference type="ChEBI" id="CHEBI:58048"/>
        <dbReference type="ChEBI" id="CHEBI:58359"/>
        <dbReference type="ChEBI" id="CHEBI:456215"/>
        <dbReference type="EC" id="6.3.5.4"/>
    </reaction>
</comment>
<feature type="domain" description="Glutamine amidotransferase type-2" evidence="11">
    <location>
        <begin position="2"/>
        <end position="205"/>
    </location>
</feature>
<name>A0A1F4XEY7_9BACT</name>
<keyword evidence="8" id="KW-0061">Asparagine biosynthesis</keyword>
<evidence type="ECO:0000256" key="3">
    <source>
        <dbReference type="ARBA" id="ARBA00012737"/>
    </source>
</evidence>
<evidence type="ECO:0000313" key="13">
    <source>
        <dbReference type="Proteomes" id="UP000176185"/>
    </source>
</evidence>
<dbReference type="Pfam" id="PF13522">
    <property type="entry name" value="GATase_6"/>
    <property type="match status" value="1"/>
</dbReference>
<dbReference type="InterPro" id="IPR017932">
    <property type="entry name" value="GATase_2_dom"/>
</dbReference>